<evidence type="ECO:0008006" key="4">
    <source>
        <dbReference type="Google" id="ProtNLM"/>
    </source>
</evidence>
<dbReference type="EMBL" id="JBFAIH010000010">
    <property type="protein sequence ID" value="MEV0364611.1"/>
    <property type="molecule type" value="Genomic_DNA"/>
</dbReference>
<proteinExistence type="predicted"/>
<evidence type="ECO:0000313" key="2">
    <source>
        <dbReference type="EMBL" id="MEV0364611.1"/>
    </source>
</evidence>
<accession>A0ABV3FA79</accession>
<keyword evidence="3" id="KW-1185">Reference proteome</keyword>
<sequence>MSGPIDETVLELLRKSAAGPALDRPVNAVLADMGLGPLPQLPDRIPLPELPPLPALDLSLIAKPITDLAGSFGTGQFAGGAEPDPSQVFSQISSVLQTVIQVSASAAQTAMTLWQGMAATEAANKSTEAQRDGAAIAGQSAGTAAGTATATASVFTGATTMAAIVARYLASVAAAGPFLMTGAGQLFLLAATTETLTEATAVTAKTRTELSVESAQMMATGEKVPVTNAPVGVDPMQIVLQLMQIVPTVAGAVSAGAQSAARLHETLTPVKPVTDGDAADSAARPGGAGLPGAVLAGGGGIAGTPAQPLAPWPGGRLTGSPGAGLGTPGSSTASVTSSSATRAVGGAIPMGGGLGVAGLPRGGEAPTADGTRDHLVNAAHGNEVVGAMEGASLPVVGTAERVSVPVSGDSPDKPLTL</sequence>
<evidence type="ECO:0000313" key="3">
    <source>
        <dbReference type="Proteomes" id="UP001551658"/>
    </source>
</evidence>
<dbReference type="RefSeq" id="WP_357979845.1">
    <property type="nucleotide sequence ID" value="NZ_JBFAIH010000010.1"/>
</dbReference>
<evidence type="ECO:0000256" key="1">
    <source>
        <dbReference type="SAM" id="MobiDB-lite"/>
    </source>
</evidence>
<protein>
    <recommendedName>
        <fullName evidence="4">PPE family protein</fullName>
    </recommendedName>
</protein>
<gene>
    <name evidence="2" type="ORF">AB0H72_18120</name>
</gene>
<organism evidence="2 3">
    <name type="scientific">Nocardia fusca</name>
    <dbReference type="NCBI Taxonomy" id="941183"/>
    <lineage>
        <taxon>Bacteria</taxon>
        <taxon>Bacillati</taxon>
        <taxon>Actinomycetota</taxon>
        <taxon>Actinomycetes</taxon>
        <taxon>Mycobacteriales</taxon>
        <taxon>Nocardiaceae</taxon>
        <taxon>Nocardia</taxon>
    </lineage>
</organism>
<comment type="caution">
    <text evidence="2">The sequence shown here is derived from an EMBL/GenBank/DDBJ whole genome shotgun (WGS) entry which is preliminary data.</text>
</comment>
<feature type="region of interest" description="Disordered" evidence="1">
    <location>
        <begin position="305"/>
        <end position="347"/>
    </location>
</feature>
<name>A0ABV3FA79_9NOCA</name>
<reference evidence="2 3" key="1">
    <citation type="submission" date="2024-06" db="EMBL/GenBank/DDBJ databases">
        <title>The Natural Products Discovery Center: Release of the First 8490 Sequenced Strains for Exploring Actinobacteria Biosynthetic Diversity.</title>
        <authorList>
            <person name="Kalkreuter E."/>
            <person name="Kautsar S.A."/>
            <person name="Yang D."/>
            <person name="Bader C.D."/>
            <person name="Teijaro C.N."/>
            <person name="Fluegel L."/>
            <person name="Davis C.M."/>
            <person name="Simpson J.R."/>
            <person name="Lauterbach L."/>
            <person name="Steele A.D."/>
            <person name="Gui C."/>
            <person name="Meng S."/>
            <person name="Li G."/>
            <person name="Viehrig K."/>
            <person name="Ye F."/>
            <person name="Su P."/>
            <person name="Kiefer A.F."/>
            <person name="Nichols A."/>
            <person name="Cepeda A.J."/>
            <person name="Yan W."/>
            <person name="Fan B."/>
            <person name="Jiang Y."/>
            <person name="Adhikari A."/>
            <person name="Zheng C.-J."/>
            <person name="Schuster L."/>
            <person name="Cowan T.M."/>
            <person name="Smanski M.J."/>
            <person name="Chevrette M.G."/>
            <person name="De Carvalho L.P.S."/>
            <person name="Shen B."/>
        </authorList>
    </citation>
    <scope>NUCLEOTIDE SEQUENCE [LARGE SCALE GENOMIC DNA]</scope>
    <source>
        <strain evidence="2 3">NPDC050671</strain>
    </source>
</reference>
<dbReference type="Proteomes" id="UP001551658">
    <property type="component" value="Unassembled WGS sequence"/>
</dbReference>
<feature type="compositionally biased region" description="Low complexity" evidence="1">
    <location>
        <begin position="330"/>
        <end position="347"/>
    </location>
</feature>